<proteinExistence type="predicted"/>
<evidence type="ECO:0000313" key="2">
    <source>
        <dbReference type="Proteomes" id="UP000077381"/>
    </source>
</evidence>
<reference evidence="1 2" key="1">
    <citation type="submission" date="2015-12" db="EMBL/GenBank/DDBJ databases">
        <title>Genome sequence of Streptomyces sp. G25.</title>
        <authorList>
            <person name="Poehlein A."/>
            <person name="Roettig A."/>
            <person name="Hiessl S."/>
            <person name="Hauschild P."/>
            <person name="Schauer J."/>
            <person name="Madkour M.H."/>
            <person name="Al-Ansari A.M."/>
            <person name="Almakishah N.H."/>
            <person name="Steinbuechel A."/>
            <person name="Daniel R."/>
        </authorList>
    </citation>
    <scope>NUCLEOTIDE SEQUENCE [LARGE SCALE GENOMIC DNA]</scope>
    <source>
        <strain evidence="2">G25(2015)</strain>
    </source>
</reference>
<comment type="caution">
    <text evidence="1">The sequence shown here is derived from an EMBL/GenBank/DDBJ whole genome shotgun (WGS) entry which is preliminary data.</text>
</comment>
<name>A0A177HFE3_9ACTN</name>
<dbReference type="AlphaFoldDB" id="A0A177HFE3"/>
<evidence type="ECO:0000313" key="1">
    <source>
        <dbReference type="EMBL" id="OAH09486.1"/>
    </source>
</evidence>
<dbReference type="EMBL" id="LOHS01000198">
    <property type="protein sequence ID" value="OAH09486.1"/>
    <property type="molecule type" value="Genomic_DNA"/>
</dbReference>
<gene>
    <name evidence="1" type="ORF">STSP_71960</name>
</gene>
<accession>A0A177HFE3</accession>
<protein>
    <submittedName>
        <fullName evidence="1">Uncharacterized protein</fullName>
    </submittedName>
</protein>
<keyword evidence="2" id="KW-1185">Reference proteome</keyword>
<sequence length="97" mass="10421">MTSPALRRASAADRDRVLTARATSLRAWVMVLPASLTISWAKDSARCSIRWAARSRTEALEARDSAAAVRRPHLACCRMPPTAPASTVGTEAMTSPV</sequence>
<organism evidence="1 2">
    <name type="scientific">Streptomyces jeddahensis</name>
    <dbReference type="NCBI Taxonomy" id="1716141"/>
    <lineage>
        <taxon>Bacteria</taxon>
        <taxon>Bacillati</taxon>
        <taxon>Actinomycetota</taxon>
        <taxon>Actinomycetes</taxon>
        <taxon>Kitasatosporales</taxon>
        <taxon>Streptomycetaceae</taxon>
        <taxon>Streptomyces</taxon>
    </lineage>
</organism>
<dbReference type="Proteomes" id="UP000077381">
    <property type="component" value="Unassembled WGS sequence"/>
</dbReference>
<dbReference type="STRING" id="1716141.STSP_71960"/>